<feature type="transmembrane region" description="Helical" evidence="14">
    <location>
        <begin position="28"/>
        <end position="51"/>
    </location>
</feature>
<evidence type="ECO:0000256" key="5">
    <source>
        <dbReference type="ARBA" id="ARBA00022692"/>
    </source>
</evidence>
<gene>
    <name evidence="19" type="ordered locus">MMAR_2075</name>
</gene>
<evidence type="ECO:0000256" key="2">
    <source>
        <dbReference type="ARBA" id="ARBA00007931"/>
    </source>
</evidence>
<evidence type="ECO:0000256" key="8">
    <source>
        <dbReference type="ARBA" id="ARBA00022801"/>
    </source>
</evidence>
<keyword evidence="20" id="KW-1185">Reference proteome</keyword>
<accession>B2HM61</accession>
<dbReference type="Pfam" id="PF02163">
    <property type="entry name" value="Peptidase_M50"/>
    <property type="match status" value="2"/>
</dbReference>
<evidence type="ECO:0000256" key="4">
    <source>
        <dbReference type="ARBA" id="ARBA00022670"/>
    </source>
</evidence>
<feature type="binding site" evidence="16">
    <location>
        <position position="88"/>
    </location>
    <ligand>
        <name>Zn(2+)</name>
        <dbReference type="ChEBI" id="CHEBI:29105"/>
        <note>catalytic</note>
    </ligand>
</feature>
<comment type="similarity">
    <text evidence="2 14">Belongs to the peptidase M50B family.</text>
</comment>
<comment type="cofactor">
    <cofactor evidence="14 16">
        <name>Zn(2+)</name>
        <dbReference type="ChEBI" id="CHEBI:29105"/>
    </cofactor>
    <text evidence="14 16">Binds 1 zinc ion per subunit.</text>
</comment>
<dbReference type="SUPFAM" id="SSF54631">
    <property type="entry name" value="CBS-domain pair"/>
    <property type="match status" value="1"/>
</dbReference>
<comment type="subcellular location">
    <subcellularLocation>
        <location evidence="1 14">Cell membrane</location>
        <topology evidence="1 14">Multi-pass membrane protein</topology>
    </subcellularLocation>
</comment>
<proteinExistence type="inferred from homology"/>
<evidence type="ECO:0000256" key="16">
    <source>
        <dbReference type="PIRSR" id="PIRSR006404-2"/>
    </source>
</evidence>
<keyword evidence="7" id="KW-0677">Repeat</keyword>
<evidence type="ECO:0000259" key="18">
    <source>
        <dbReference type="PROSITE" id="PS51371"/>
    </source>
</evidence>
<feature type="transmembrane region" description="Helical" evidence="14">
    <location>
        <begin position="156"/>
        <end position="178"/>
    </location>
</feature>
<dbReference type="InterPro" id="IPR046342">
    <property type="entry name" value="CBS_dom_sf"/>
</dbReference>
<keyword evidence="4 14" id="KW-0645">Protease</keyword>
<evidence type="ECO:0000256" key="15">
    <source>
        <dbReference type="PIRSR" id="PIRSR006404-1"/>
    </source>
</evidence>
<dbReference type="AlphaFoldDB" id="B2HM61"/>
<evidence type="ECO:0000256" key="12">
    <source>
        <dbReference type="ARBA" id="ARBA00023122"/>
    </source>
</evidence>
<keyword evidence="5 14" id="KW-0812">Transmembrane</keyword>
<evidence type="ECO:0000256" key="10">
    <source>
        <dbReference type="ARBA" id="ARBA00022989"/>
    </source>
</evidence>
<keyword evidence="11 14" id="KW-0482">Metalloprotease</keyword>
<feature type="active site" evidence="15">
    <location>
        <position position="85"/>
    </location>
</feature>
<dbReference type="EMBL" id="CP000854">
    <property type="protein sequence ID" value="ACC40525.1"/>
    <property type="molecule type" value="Genomic_DNA"/>
</dbReference>
<dbReference type="STRING" id="216594.MMAR_2075"/>
<evidence type="ECO:0000256" key="1">
    <source>
        <dbReference type="ARBA" id="ARBA00004651"/>
    </source>
</evidence>
<dbReference type="Gene3D" id="3.10.580.10">
    <property type="entry name" value="CBS-domain"/>
    <property type="match status" value="1"/>
</dbReference>
<evidence type="ECO:0000256" key="3">
    <source>
        <dbReference type="ARBA" id="ARBA00022475"/>
    </source>
</evidence>
<dbReference type="PANTHER" id="PTHR39188:SF3">
    <property type="entry name" value="STAGE IV SPORULATION PROTEIN FB"/>
    <property type="match status" value="1"/>
</dbReference>
<feature type="transmembrane region" description="Helical" evidence="14">
    <location>
        <begin position="226"/>
        <end position="247"/>
    </location>
</feature>
<evidence type="ECO:0000313" key="19">
    <source>
        <dbReference type="EMBL" id="ACC40525.1"/>
    </source>
</evidence>
<feature type="transmembrane region" description="Helical" evidence="14">
    <location>
        <begin position="126"/>
        <end position="150"/>
    </location>
</feature>
<keyword evidence="8 14" id="KW-0378">Hydrolase</keyword>
<dbReference type="KEGG" id="mmi:MMAR_2075"/>
<evidence type="ECO:0000256" key="11">
    <source>
        <dbReference type="ARBA" id="ARBA00023049"/>
    </source>
</evidence>
<evidence type="ECO:0000256" key="9">
    <source>
        <dbReference type="ARBA" id="ARBA00022833"/>
    </source>
</evidence>
<feature type="transmembrane region" description="Helical" evidence="14">
    <location>
        <begin position="63"/>
        <end position="83"/>
    </location>
</feature>
<feature type="transmembrane region" description="Helical" evidence="14">
    <location>
        <begin position="95"/>
        <end position="114"/>
    </location>
</feature>
<feature type="binding site" evidence="16">
    <location>
        <position position="84"/>
    </location>
    <ligand>
        <name>Zn(2+)</name>
        <dbReference type="ChEBI" id="CHEBI:29105"/>
        <note>catalytic</note>
    </ligand>
</feature>
<dbReference type="eggNOG" id="COG1994">
    <property type="taxonomic scope" value="Bacteria"/>
</dbReference>
<dbReference type="InterPro" id="IPR008915">
    <property type="entry name" value="Peptidase_M50"/>
</dbReference>
<dbReference type="PROSITE" id="PS51371">
    <property type="entry name" value="CBS"/>
    <property type="match status" value="1"/>
</dbReference>
<keyword evidence="10 14" id="KW-1133">Transmembrane helix</keyword>
<dbReference type="PIRSF" id="PIRSF006404">
    <property type="entry name" value="UCP006404_Pept_M50_CBS"/>
    <property type="match status" value="1"/>
</dbReference>
<evidence type="ECO:0000256" key="13">
    <source>
        <dbReference type="ARBA" id="ARBA00023136"/>
    </source>
</evidence>
<dbReference type="HOGENOM" id="CLU_037123_1_2_11"/>
<name>B2HM61_MYCMM</name>
<keyword evidence="3 14" id="KW-1003">Cell membrane</keyword>
<evidence type="ECO:0000256" key="6">
    <source>
        <dbReference type="ARBA" id="ARBA00022723"/>
    </source>
</evidence>
<dbReference type="InterPro" id="IPR000644">
    <property type="entry name" value="CBS_dom"/>
</dbReference>
<evidence type="ECO:0000256" key="17">
    <source>
        <dbReference type="PROSITE-ProRule" id="PRU00703"/>
    </source>
</evidence>
<dbReference type="GO" id="GO:0006508">
    <property type="term" value="P:proteolysis"/>
    <property type="evidence" value="ECO:0007669"/>
    <property type="project" value="UniProtKB-KW"/>
</dbReference>
<dbReference type="eggNOG" id="COG0517">
    <property type="taxonomic scope" value="Bacteria"/>
</dbReference>
<evidence type="ECO:0000256" key="14">
    <source>
        <dbReference type="PIRNR" id="PIRNR006404"/>
    </source>
</evidence>
<reference evidence="19 20" key="1">
    <citation type="journal article" date="2008" name="Genome Res.">
        <title>Insights from the complete genome sequence of Mycobacterium marinum on the evolution of Mycobacterium tuberculosis.</title>
        <authorList>
            <person name="Stinear T.P."/>
            <person name="Seemann T."/>
            <person name="Harrison P.F."/>
            <person name="Jenkin G.A."/>
            <person name="Davies J.K."/>
            <person name="Johnson P.D."/>
            <person name="Abdellah Z."/>
            <person name="Arrowsmith C."/>
            <person name="Chillingworth T."/>
            <person name="Churcher C."/>
            <person name="Clarke K."/>
            <person name="Cronin A."/>
            <person name="Davis P."/>
            <person name="Goodhead I."/>
            <person name="Holroyd N."/>
            <person name="Jagels K."/>
            <person name="Lord A."/>
            <person name="Moule S."/>
            <person name="Mungall K."/>
            <person name="Norbertczak H."/>
            <person name="Quail M.A."/>
            <person name="Rabbinowitsch E."/>
            <person name="Walker D."/>
            <person name="White B."/>
            <person name="Whitehead S."/>
            <person name="Small P.L."/>
            <person name="Brosch R."/>
            <person name="Ramakrishnan L."/>
            <person name="Fischbach M.A."/>
            <person name="Parkhill J."/>
            <person name="Cole S.T."/>
        </authorList>
    </citation>
    <scope>NUCLEOTIDE SEQUENCE [LARGE SCALE GENOMIC DNA]</scope>
    <source>
        <strain evidence="20">ATCC BAA-535 / M</strain>
    </source>
</reference>
<keyword evidence="9 14" id="KW-0862">Zinc</keyword>
<dbReference type="Pfam" id="PF00571">
    <property type="entry name" value="CBS"/>
    <property type="match status" value="1"/>
</dbReference>
<protein>
    <recommendedName>
        <fullName evidence="14">Zinc metalloprotease</fullName>
    </recommendedName>
</protein>
<feature type="domain" description="CBS" evidence="18">
    <location>
        <begin position="333"/>
        <end position="392"/>
    </location>
</feature>
<dbReference type="InterPro" id="IPR016483">
    <property type="entry name" value="UCP006404_Pept_M50_CBS"/>
</dbReference>
<dbReference type="CDD" id="cd06164">
    <property type="entry name" value="S2P-M50_SpoIVFB_CBS"/>
    <property type="match status" value="1"/>
</dbReference>
<sequence>MDRVGERCGAIRQVGGSAVSDEIPLGRIAGFAVKVHWSVLVILWLFTWSLATTLPETAKGYGAVVYWIAGGCGALVLLASLLAHELAHAIAARRAGVPVGNVTLWLFGGVTTLGGEAKTPKAAFRIAFAGPATSLALSAMFTAVAVALAMVRTPDLVVSVVWWLAAVNLMLGLFNLLPGAPLDGGRLVRAYLWRRHGDIVRAGIGAARAGRVVALILIILGLAEFVAGGLVGGVWLAFIGWFIFAAAREEETRISTQQLFTGLRVADAMTAHPHTAPGWIDVDEFIARYVLGDRHSAYPVTERDGSITGLVTLRQLRELAPERRGSTTVREIALPLHDVPTATPQEPLTTLLERMAPAGRGSRALVLDGGGVVGIVAASDIARLINVYRLAGPGATADSADQHEKYSNAG</sequence>
<organism evidence="19 20">
    <name type="scientific">Mycobacterium marinum (strain ATCC BAA-535 / M)</name>
    <dbReference type="NCBI Taxonomy" id="216594"/>
    <lineage>
        <taxon>Bacteria</taxon>
        <taxon>Bacillati</taxon>
        <taxon>Actinomycetota</taxon>
        <taxon>Actinomycetes</taxon>
        <taxon>Mycobacteriales</taxon>
        <taxon>Mycobacteriaceae</taxon>
        <taxon>Mycobacterium</taxon>
        <taxon>Mycobacterium ulcerans group</taxon>
    </lineage>
</organism>
<evidence type="ECO:0000313" key="20">
    <source>
        <dbReference type="Proteomes" id="UP000001190"/>
    </source>
</evidence>
<evidence type="ECO:0000256" key="7">
    <source>
        <dbReference type="ARBA" id="ARBA00022737"/>
    </source>
</evidence>
<dbReference type="PANTHER" id="PTHR39188">
    <property type="entry name" value="MEMBRANE-ASSOCIATED ZINC METALLOPROTEASE M50B"/>
    <property type="match status" value="1"/>
</dbReference>
<dbReference type="GO" id="GO:0005886">
    <property type="term" value="C:plasma membrane"/>
    <property type="evidence" value="ECO:0007669"/>
    <property type="project" value="UniProtKB-SubCell"/>
</dbReference>
<keyword evidence="12 17" id="KW-0129">CBS domain</keyword>
<dbReference type="GO" id="GO:0008237">
    <property type="term" value="F:metallopeptidase activity"/>
    <property type="evidence" value="ECO:0007669"/>
    <property type="project" value="UniProtKB-UniRule"/>
</dbReference>
<feature type="binding site" evidence="16">
    <location>
        <position position="183"/>
    </location>
    <ligand>
        <name>Zn(2+)</name>
        <dbReference type="ChEBI" id="CHEBI:29105"/>
        <note>catalytic</note>
    </ligand>
</feature>
<keyword evidence="6 14" id="KW-0479">Metal-binding</keyword>
<keyword evidence="13 14" id="KW-0472">Membrane</keyword>
<dbReference type="GO" id="GO:0046872">
    <property type="term" value="F:metal ion binding"/>
    <property type="evidence" value="ECO:0007669"/>
    <property type="project" value="UniProtKB-UniRule"/>
</dbReference>
<dbReference type="Proteomes" id="UP000001190">
    <property type="component" value="Chromosome"/>
</dbReference>